<feature type="domain" description="MDMPI C-terminal" evidence="1">
    <location>
        <begin position="139"/>
        <end position="236"/>
    </location>
</feature>
<dbReference type="EMBL" id="JAGSOV010000069">
    <property type="protein sequence ID" value="MCO1659663.1"/>
    <property type="molecule type" value="Genomic_DNA"/>
</dbReference>
<dbReference type="GO" id="GO:0016853">
    <property type="term" value="F:isomerase activity"/>
    <property type="evidence" value="ECO:0007669"/>
    <property type="project" value="UniProtKB-KW"/>
</dbReference>
<dbReference type="SUPFAM" id="SSF109854">
    <property type="entry name" value="DinB/YfiT-like putative metalloenzymes"/>
    <property type="match status" value="1"/>
</dbReference>
<reference evidence="3" key="1">
    <citation type="submission" date="2021-04" db="EMBL/GenBank/DDBJ databases">
        <title>Pseudonocardia sp. nov., isolated from sandy soil of mangrove forest.</title>
        <authorList>
            <person name="Zan Z."/>
            <person name="Huang R."/>
            <person name="Liu W."/>
        </authorList>
    </citation>
    <scope>NUCLEOTIDE SEQUENCE</scope>
    <source>
        <strain evidence="3">S2-4</strain>
    </source>
</reference>
<accession>A0ABT1A9I4</accession>
<evidence type="ECO:0000259" key="1">
    <source>
        <dbReference type="Pfam" id="PF07398"/>
    </source>
</evidence>
<protein>
    <submittedName>
        <fullName evidence="3">Maleylpyruvate isomerase family mycothiol-dependent enzyme</fullName>
    </submittedName>
</protein>
<evidence type="ECO:0000313" key="4">
    <source>
        <dbReference type="Proteomes" id="UP001165283"/>
    </source>
</evidence>
<dbReference type="PANTHER" id="PTHR40758">
    <property type="entry name" value="CONSERVED PROTEIN"/>
    <property type="match status" value="1"/>
</dbReference>
<dbReference type="InterPro" id="IPR010872">
    <property type="entry name" value="MDMPI_C-term_domain"/>
</dbReference>
<keyword evidence="3" id="KW-0413">Isomerase</keyword>
<comment type="caution">
    <text evidence="3">The sequence shown here is derived from an EMBL/GenBank/DDBJ whole genome shotgun (WGS) entry which is preliminary data.</text>
</comment>
<dbReference type="InterPro" id="IPR017517">
    <property type="entry name" value="Maleyloyr_isom"/>
</dbReference>
<proteinExistence type="predicted"/>
<dbReference type="InterPro" id="IPR024344">
    <property type="entry name" value="MDMPI_metal-binding"/>
</dbReference>
<dbReference type="RefSeq" id="WP_252444548.1">
    <property type="nucleotide sequence ID" value="NZ_JAGSOV010000069.1"/>
</dbReference>
<dbReference type="InterPro" id="IPR034660">
    <property type="entry name" value="DinB/YfiT-like"/>
</dbReference>
<dbReference type="Pfam" id="PF11716">
    <property type="entry name" value="MDMPI_N"/>
    <property type="match status" value="1"/>
</dbReference>
<dbReference type="NCBIfam" id="TIGR03083">
    <property type="entry name" value="maleylpyruvate isomerase family mycothiol-dependent enzyme"/>
    <property type="match status" value="1"/>
</dbReference>
<evidence type="ECO:0000313" key="3">
    <source>
        <dbReference type="EMBL" id="MCO1659663.1"/>
    </source>
</evidence>
<dbReference type="Proteomes" id="UP001165283">
    <property type="component" value="Unassembled WGS sequence"/>
</dbReference>
<feature type="domain" description="Mycothiol-dependent maleylpyruvate isomerase metal-binding" evidence="2">
    <location>
        <begin position="7"/>
        <end position="127"/>
    </location>
</feature>
<sequence>MDFAGALVEQGRLLADVIRVSDPATPVSTCPGWTLRQLVAHVGRGDRWAAAIVAGGEPVQFRDVPDGRAPQDPADAGAWLRDGARLLIDNVAAAPDKQVWTFLGPRPAQWWVRRRLHESTVHRADAALAVGAPYEIEPELAADGLSEMLDVLALRPDHTPGALAGVTLHLHATDPDLGAVGEWLLRGGDGNFSWEHGHAKATAAVRGRAADLLLAAAHRIAADDDRLEVLGDRAVWTGFLEHTGF</sequence>
<dbReference type="Gene3D" id="1.20.120.450">
    <property type="entry name" value="dinb family like domain"/>
    <property type="match status" value="1"/>
</dbReference>
<organism evidence="3 4">
    <name type="scientific">Pseudonocardia humida</name>
    <dbReference type="NCBI Taxonomy" id="2800819"/>
    <lineage>
        <taxon>Bacteria</taxon>
        <taxon>Bacillati</taxon>
        <taxon>Actinomycetota</taxon>
        <taxon>Actinomycetes</taxon>
        <taxon>Pseudonocardiales</taxon>
        <taxon>Pseudonocardiaceae</taxon>
        <taxon>Pseudonocardia</taxon>
    </lineage>
</organism>
<evidence type="ECO:0000259" key="2">
    <source>
        <dbReference type="Pfam" id="PF11716"/>
    </source>
</evidence>
<keyword evidence="4" id="KW-1185">Reference proteome</keyword>
<gene>
    <name evidence="3" type="ORF">KDL28_31790</name>
</gene>
<dbReference type="PANTHER" id="PTHR40758:SF1">
    <property type="entry name" value="CONSERVED PROTEIN"/>
    <property type="match status" value="1"/>
</dbReference>
<dbReference type="Pfam" id="PF07398">
    <property type="entry name" value="MDMPI_C"/>
    <property type="match status" value="1"/>
</dbReference>
<name>A0ABT1A9I4_9PSEU</name>